<dbReference type="AlphaFoldDB" id="A0AA38CBS2"/>
<sequence>GASSRTPHQCGSCGAVCTAGETSFAGSQDFFSVDEMLGNVFGIVTTDIGLSQ</sequence>
<evidence type="ECO:0000313" key="2">
    <source>
        <dbReference type="Proteomes" id="UP000824469"/>
    </source>
</evidence>
<accession>A0AA38CBS2</accession>
<organism evidence="1 2">
    <name type="scientific">Taxus chinensis</name>
    <name type="common">Chinese yew</name>
    <name type="synonym">Taxus wallichiana var. chinensis</name>
    <dbReference type="NCBI Taxonomy" id="29808"/>
    <lineage>
        <taxon>Eukaryota</taxon>
        <taxon>Viridiplantae</taxon>
        <taxon>Streptophyta</taxon>
        <taxon>Embryophyta</taxon>
        <taxon>Tracheophyta</taxon>
        <taxon>Spermatophyta</taxon>
        <taxon>Pinopsida</taxon>
        <taxon>Pinidae</taxon>
        <taxon>Conifers II</taxon>
        <taxon>Cupressales</taxon>
        <taxon>Taxaceae</taxon>
        <taxon>Taxus</taxon>
    </lineage>
</organism>
<dbReference type="Proteomes" id="UP000824469">
    <property type="component" value="Unassembled WGS sequence"/>
</dbReference>
<comment type="caution">
    <text evidence="1">The sequence shown here is derived from an EMBL/GenBank/DDBJ whole genome shotgun (WGS) entry which is preliminary data.</text>
</comment>
<evidence type="ECO:0000313" key="1">
    <source>
        <dbReference type="EMBL" id="KAH9297035.1"/>
    </source>
</evidence>
<keyword evidence="2" id="KW-1185">Reference proteome</keyword>
<protein>
    <submittedName>
        <fullName evidence="1">Uncharacterized protein</fullName>
    </submittedName>
</protein>
<dbReference type="EMBL" id="JAHRHJ020000010">
    <property type="protein sequence ID" value="KAH9297035.1"/>
    <property type="molecule type" value="Genomic_DNA"/>
</dbReference>
<gene>
    <name evidence="1" type="ORF">KI387_028717</name>
</gene>
<name>A0AA38CBS2_TAXCH</name>
<feature type="non-terminal residue" evidence="1">
    <location>
        <position position="52"/>
    </location>
</feature>
<feature type="non-terminal residue" evidence="1">
    <location>
        <position position="1"/>
    </location>
</feature>
<proteinExistence type="predicted"/>
<reference evidence="1 2" key="1">
    <citation type="journal article" date="2021" name="Nat. Plants">
        <title>The Taxus genome provides insights into paclitaxel biosynthesis.</title>
        <authorList>
            <person name="Xiong X."/>
            <person name="Gou J."/>
            <person name="Liao Q."/>
            <person name="Li Y."/>
            <person name="Zhou Q."/>
            <person name="Bi G."/>
            <person name="Li C."/>
            <person name="Du R."/>
            <person name="Wang X."/>
            <person name="Sun T."/>
            <person name="Guo L."/>
            <person name="Liang H."/>
            <person name="Lu P."/>
            <person name="Wu Y."/>
            <person name="Zhang Z."/>
            <person name="Ro D.K."/>
            <person name="Shang Y."/>
            <person name="Huang S."/>
            <person name="Yan J."/>
        </authorList>
    </citation>
    <scope>NUCLEOTIDE SEQUENCE [LARGE SCALE GENOMIC DNA]</scope>
    <source>
        <strain evidence="1">Ta-2019</strain>
    </source>
</reference>